<dbReference type="PANTHER" id="PTHR13696">
    <property type="entry name" value="P-LOOP CONTAINING NUCLEOSIDE TRIPHOSPHATE HYDROLASE"/>
    <property type="match status" value="1"/>
</dbReference>
<reference evidence="2 3" key="1">
    <citation type="submission" date="2014-09" db="EMBL/GenBank/DDBJ databases">
        <authorList>
            <person name="McGinnis J.M."/>
            <person name="Wolfgang W.J."/>
        </authorList>
    </citation>
    <scope>NUCLEOTIDE SEQUENCE [LARGE SCALE GENOMIC DNA]</scope>
    <source>
        <strain evidence="2 3">HAMBI 3106</strain>
    </source>
</reference>
<dbReference type="InterPro" id="IPR027417">
    <property type="entry name" value="P-loop_NTPase"/>
</dbReference>
<comment type="caution">
    <text evidence="2">The sequence shown here is derived from an EMBL/GenBank/DDBJ whole genome shotgun (WGS) entry which is preliminary data.</text>
</comment>
<keyword evidence="3" id="KW-1185">Reference proteome</keyword>
<accession>A0A099EYI5</accession>
<dbReference type="InterPro" id="IPR002586">
    <property type="entry name" value="CobQ/CobB/MinD/ParA_Nub-bd_dom"/>
</dbReference>
<dbReference type="OrthoDB" id="9804460at2"/>
<dbReference type="RefSeq" id="WP_036721083.1">
    <property type="nucleotide sequence ID" value="NZ_JRKS01000058.1"/>
</dbReference>
<dbReference type="Pfam" id="PF01656">
    <property type="entry name" value="CbiA"/>
    <property type="match status" value="1"/>
</dbReference>
<protein>
    <recommendedName>
        <fullName evidence="1">CobQ/CobB/MinD/ParA nucleotide binding domain-containing protein</fullName>
    </recommendedName>
</protein>
<evidence type="ECO:0000259" key="1">
    <source>
        <dbReference type="Pfam" id="PF01656"/>
    </source>
</evidence>
<dbReference type="Gene3D" id="3.40.50.300">
    <property type="entry name" value="P-loop containing nucleotide triphosphate hydrolases"/>
    <property type="match status" value="1"/>
</dbReference>
<feature type="domain" description="CobQ/CobB/MinD/ParA nucleotide binding" evidence="1">
    <location>
        <begin position="4"/>
        <end position="178"/>
    </location>
</feature>
<reference evidence="2 3" key="2">
    <citation type="submission" date="2014-10" db="EMBL/GenBank/DDBJ databases">
        <title>Paracoccus sanguinis sp. nov., isolated from clinical specimens of New York State patients.</title>
        <authorList>
            <person name="Mingle L.A."/>
            <person name="Cole J.A."/>
            <person name="Lapierre P."/>
            <person name="Musser K.A."/>
        </authorList>
    </citation>
    <scope>NUCLEOTIDE SEQUENCE [LARGE SCALE GENOMIC DNA]</scope>
    <source>
        <strain evidence="2 3">HAMBI 3106</strain>
    </source>
</reference>
<sequence>MKTIALICQKGGTGKTTLAISLATEAIAAGLTVAIIDLDPQVSACEWSDIRKQDAPTVIDAQPARIEAVVQRARDMGVDLLIIDTAGRTEQAALAGARVADLVLVPLQPSVIDLKTIRATNDLINLAGDKPRAAVLTRVKPFGSRHAETAQWLEQQGIPVCPTTIGDRIAFQDAYAQGAGASEIDMRGKAAEEIRKVYEYASILVGLAGATEQGAAHV</sequence>
<evidence type="ECO:0000313" key="2">
    <source>
        <dbReference type="EMBL" id="KGJ03003.1"/>
    </source>
</evidence>
<dbReference type="EMBL" id="JRKS01000058">
    <property type="protein sequence ID" value="KGJ03003.1"/>
    <property type="molecule type" value="Genomic_DNA"/>
</dbReference>
<dbReference type="PANTHER" id="PTHR13696:SF96">
    <property type="entry name" value="COBQ_COBB_MIND_PARA NUCLEOTIDE BINDING DOMAIN-CONTAINING PROTEIN"/>
    <property type="match status" value="1"/>
</dbReference>
<organism evidence="2 3">
    <name type="scientific">Paracoccus sphaerophysae</name>
    <dbReference type="NCBI Taxonomy" id="690417"/>
    <lineage>
        <taxon>Bacteria</taxon>
        <taxon>Pseudomonadati</taxon>
        <taxon>Pseudomonadota</taxon>
        <taxon>Alphaproteobacteria</taxon>
        <taxon>Rhodobacterales</taxon>
        <taxon>Paracoccaceae</taxon>
        <taxon>Paracoccus</taxon>
    </lineage>
</organism>
<proteinExistence type="predicted"/>
<dbReference type="PIRSF" id="PIRSF009320">
    <property type="entry name" value="Nuc_binding_HP_1000"/>
    <property type="match status" value="1"/>
</dbReference>
<dbReference type="STRING" id="690417.IC63_13880"/>
<name>A0A099EYI5_9RHOB</name>
<dbReference type="SUPFAM" id="SSF52540">
    <property type="entry name" value="P-loop containing nucleoside triphosphate hydrolases"/>
    <property type="match status" value="1"/>
</dbReference>
<dbReference type="AlphaFoldDB" id="A0A099EYI5"/>
<dbReference type="InterPro" id="IPR050678">
    <property type="entry name" value="DNA_Partitioning_ATPase"/>
</dbReference>
<gene>
    <name evidence="2" type="ORF">IC63_13880</name>
</gene>
<dbReference type="Proteomes" id="UP000029917">
    <property type="component" value="Unassembled WGS sequence"/>
</dbReference>
<dbReference type="CDD" id="cd02042">
    <property type="entry name" value="ParAB_family"/>
    <property type="match status" value="1"/>
</dbReference>
<evidence type="ECO:0000313" key="3">
    <source>
        <dbReference type="Proteomes" id="UP000029917"/>
    </source>
</evidence>